<organism evidence="3 4">
    <name type="scientific">Glaciecola petra</name>
    <dbReference type="NCBI Taxonomy" id="3075602"/>
    <lineage>
        <taxon>Bacteria</taxon>
        <taxon>Pseudomonadati</taxon>
        <taxon>Pseudomonadota</taxon>
        <taxon>Gammaproteobacteria</taxon>
        <taxon>Alteromonadales</taxon>
        <taxon>Alteromonadaceae</taxon>
        <taxon>Glaciecola</taxon>
    </lineage>
</organism>
<protein>
    <recommendedName>
        <fullName evidence="5">PEP-CTERM sorting domain-containing protein</fullName>
    </recommendedName>
</protein>
<feature type="transmembrane region" description="Helical" evidence="1">
    <location>
        <begin position="167"/>
        <end position="186"/>
    </location>
</feature>
<keyword evidence="4" id="KW-1185">Reference proteome</keyword>
<evidence type="ECO:0000313" key="4">
    <source>
        <dbReference type="Proteomes" id="UP001253545"/>
    </source>
</evidence>
<feature type="signal peptide" evidence="2">
    <location>
        <begin position="1"/>
        <end position="20"/>
    </location>
</feature>
<gene>
    <name evidence="3" type="ORF">RM552_09190</name>
</gene>
<keyword evidence="1" id="KW-1133">Transmembrane helix</keyword>
<evidence type="ECO:0000256" key="1">
    <source>
        <dbReference type="SAM" id="Phobius"/>
    </source>
</evidence>
<evidence type="ECO:0000313" key="3">
    <source>
        <dbReference type="EMBL" id="MDT0595014.1"/>
    </source>
</evidence>
<evidence type="ECO:0008006" key="5">
    <source>
        <dbReference type="Google" id="ProtNLM"/>
    </source>
</evidence>
<dbReference type="RefSeq" id="WP_311368531.1">
    <property type="nucleotide sequence ID" value="NZ_JAVRHX010000002.1"/>
</dbReference>
<reference evidence="3 4" key="1">
    <citation type="submission" date="2023-09" db="EMBL/GenBank/DDBJ databases">
        <authorList>
            <person name="Rey-Velasco X."/>
        </authorList>
    </citation>
    <scope>NUCLEOTIDE SEQUENCE [LARGE SCALE GENOMIC DNA]</scope>
    <source>
        <strain evidence="3 4">P117</strain>
    </source>
</reference>
<comment type="caution">
    <text evidence="3">The sequence shown here is derived from an EMBL/GenBank/DDBJ whole genome shotgun (WGS) entry which is preliminary data.</text>
</comment>
<sequence length="190" mass="20654">MKRYLFLLLFLTGFSSLSQASLLFNFDDDGLQNPIPTNYKGLIFSNIFEFTASQSNFGTPLASNPVGNIVGYNGYENDSSIGIASGTFTFNGGLFARGYLDDVGATLSLTGMLGNQTLYSFNQVIDSTSVYDLTLNWTGIDKLTISGSRNYVTFDNLLFNAPVTPNLASAPSVLSILLVGLVFLRFRKSN</sequence>
<dbReference type="EMBL" id="JAVRHX010000002">
    <property type="protein sequence ID" value="MDT0595014.1"/>
    <property type="molecule type" value="Genomic_DNA"/>
</dbReference>
<keyword evidence="1" id="KW-0812">Transmembrane</keyword>
<evidence type="ECO:0000256" key="2">
    <source>
        <dbReference type="SAM" id="SignalP"/>
    </source>
</evidence>
<keyword evidence="1" id="KW-0472">Membrane</keyword>
<accession>A0ABU2ZRS1</accession>
<name>A0ABU2ZRS1_9ALTE</name>
<dbReference type="Proteomes" id="UP001253545">
    <property type="component" value="Unassembled WGS sequence"/>
</dbReference>
<feature type="chain" id="PRO_5046432617" description="PEP-CTERM sorting domain-containing protein" evidence="2">
    <location>
        <begin position="21"/>
        <end position="190"/>
    </location>
</feature>
<keyword evidence="2" id="KW-0732">Signal</keyword>
<proteinExistence type="predicted"/>